<dbReference type="InterPro" id="IPR020476">
    <property type="entry name" value="Nudix_hydrolase"/>
</dbReference>
<keyword evidence="7" id="KW-1185">Reference proteome</keyword>
<evidence type="ECO:0000313" key="7">
    <source>
        <dbReference type="Proteomes" id="UP000266934"/>
    </source>
</evidence>
<dbReference type="PROSITE" id="PS51462">
    <property type="entry name" value="NUDIX"/>
    <property type="match status" value="1"/>
</dbReference>
<dbReference type="PROSITE" id="PS00893">
    <property type="entry name" value="NUDIX_BOX"/>
    <property type="match status" value="1"/>
</dbReference>
<evidence type="ECO:0000256" key="1">
    <source>
        <dbReference type="ARBA" id="ARBA00001946"/>
    </source>
</evidence>
<dbReference type="InterPro" id="IPR020084">
    <property type="entry name" value="NUDIX_hydrolase_CS"/>
</dbReference>
<dbReference type="PRINTS" id="PR00502">
    <property type="entry name" value="NUDIXFAMILY"/>
</dbReference>
<dbReference type="InterPro" id="IPR000086">
    <property type="entry name" value="NUDIX_hydrolase_dom"/>
</dbReference>
<comment type="cofactor">
    <cofactor evidence="1">
        <name>Mg(2+)</name>
        <dbReference type="ChEBI" id="CHEBI:18420"/>
    </cofactor>
</comment>
<feature type="region of interest" description="Disordered" evidence="4">
    <location>
        <begin position="176"/>
        <end position="196"/>
    </location>
</feature>
<dbReference type="Gene3D" id="3.90.79.10">
    <property type="entry name" value="Nucleoside Triphosphate Pyrophosphohydrolase"/>
    <property type="match status" value="1"/>
</dbReference>
<reference evidence="6 7" key="1">
    <citation type="submission" date="2018-08" db="EMBL/GenBank/DDBJ databases">
        <title>Complete genome sequencing of Blastochloris tepida GI.</title>
        <authorList>
            <person name="Tsukatani Y."/>
            <person name="Mori H."/>
        </authorList>
    </citation>
    <scope>NUCLEOTIDE SEQUENCE [LARGE SCALE GENOMIC DNA]</scope>
    <source>
        <strain evidence="6 7">GI</strain>
    </source>
</reference>
<sequence>MATHRAHGEATRTATRHNEKVAIDRRLAYTPGRVAEPLNRPGSGALRSRIVHRMFHTYWRFQRGMTLGVRGLVLDGGRVFLIRHTYVPGWQLPGGGVEVGETLLEALGRELAEEGNISLSAPPRLHGVFYNPTASTRDHVALFVAEHYAQPALPAANHEIAACGWFAADALPEETTPGTRRRIGEVLSGTAPSPRW</sequence>
<gene>
    <name evidence="6" type="ORF">BLTE_04480</name>
</gene>
<name>A0A348FWT0_9HYPH</name>
<dbReference type="InterPro" id="IPR015797">
    <property type="entry name" value="NUDIX_hydrolase-like_dom_sf"/>
</dbReference>
<dbReference type="PANTHER" id="PTHR43046:SF2">
    <property type="entry name" value="8-OXO-DGTP DIPHOSPHATASE-RELATED"/>
    <property type="match status" value="1"/>
</dbReference>
<dbReference type="PANTHER" id="PTHR43046">
    <property type="entry name" value="GDP-MANNOSE MANNOSYL HYDROLASE"/>
    <property type="match status" value="1"/>
</dbReference>
<feature type="domain" description="Nudix hydrolase" evidence="5">
    <location>
        <begin position="64"/>
        <end position="188"/>
    </location>
</feature>
<keyword evidence="2 3" id="KW-0378">Hydrolase</keyword>
<protein>
    <recommendedName>
        <fullName evidence="5">Nudix hydrolase domain-containing protein</fullName>
    </recommendedName>
</protein>
<dbReference type="Proteomes" id="UP000266934">
    <property type="component" value="Chromosome"/>
</dbReference>
<evidence type="ECO:0000313" key="6">
    <source>
        <dbReference type="EMBL" id="BBF91763.1"/>
    </source>
</evidence>
<evidence type="ECO:0000256" key="3">
    <source>
        <dbReference type="RuleBase" id="RU003476"/>
    </source>
</evidence>
<organism evidence="6 7">
    <name type="scientific">Blastochloris tepida</name>
    <dbReference type="NCBI Taxonomy" id="2233851"/>
    <lineage>
        <taxon>Bacteria</taxon>
        <taxon>Pseudomonadati</taxon>
        <taxon>Pseudomonadota</taxon>
        <taxon>Alphaproteobacteria</taxon>
        <taxon>Hyphomicrobiales</taxon>
        <taxon>Blastochloridaceae</taxon>
        <taxon>Blastochloris</taxon>
    </lineage>
</organism>
<proteinExistence type="inferred from homology"/>
<evidence type="ECO:0000256" key="4">
    <source>
        <dbReference type="SAM" id="MobiDB-lite"/>
    </source>
</evidence>
<evidence type="ECO:0000256" key="2">
    <source>
        <dbReference type="ARBA" id="ARBA00022801"/>
    </source>
</evidence>
<dbReference type="KEGG" id="blag:BLTE_04480"/>
<dbReference type="EMBL" id="AP018907">
    <property type="protein sequence ID" value="BBF91763.1"/>
    <property type="molecule type" value="Genomic_DNA"/>
</dbReference>
<dbReference type="GO" id="GO:0016787">
    <property type="term" value="F:hydrolase activity"/>
    <property type="evidence" value="ECO:0007669"/>
    <property type="project" value="UniProtKB-KW"/>
</dbReference>
<dbReference type="AlphaFoldDB" id="A0A348FWT0"/>
<accession>A0A348FWT0</accession>
<comment type="similarity">
    <text evidence="3">Belongs to the Nudix hydrolase family.</text>
</comment>
<evidence type="ECO:0000259" key="5">
    <source>
        <dbReference type="PROSITE" id="PS51462"/>
    </source>
</evidence>
<dbReference type="CDD" id="cd04680">
    <property type="entry name" value="NUDIX_Hydrolase"/>
    <property type="match status" value="1"/>
</dbReference>
<dbReference type="SUPFAM" id="SSF55811">
    <property type="entry name" value="Nudix"/>
    <property type="match status" value="1"/>
</dbReference>
<dbReference type="Pfam" id="PF00293">
    <property type="entry name" value="NUDIX"/>
    <property type="match status" value="1"/>
</dbReference>